<dbReference type="AlphaFoldDB" id="A0A8J7L3T9"/>
<evidence type="ECO:0000313" key="2">
    <source>
        <dbReference type="Proteomes" id="UP000599391"/>
    </source>
</evidence>
<proteinExistence type="predicted"/>
<dbReference type="RefSeq" id="WP_214440578.1">
    <property type="nucleotide sequence ID" value="NZ_JAECZB010000071.1"/>
</dbReference>
<sequence>MENVPTDASINEKYLIQSEGKTSIAVTISLLFSIFAANDTRGAAIPIYGNI</sequence>
<gene>
    <name evidence="1" type="ORF">I8751_18580</name>
</gene>
<protein>
    <submittedName>
        <fullName evidence="1">Uncharacterized protein</fullName>
    </submittedName>
</protein>
<reference evidence="1 2" key="1">
    <citation type="journal article" date="2021" name="Int. J. Syst. Evol. Microbiol.">
        <title>Amazonocrinis nigriterrae gen. nov., sp. nov., Atlanticothrix silvestris gen. nov., sp. nov. and Dendronalium phyllosphericum gen. nov., sp. nov., nostocacean cyanobacteria from Brazilian environments.</title>
        <authorList>
            <person name="Alvarenga D.O."/>
            <person name="Andreote A.P.D."/>
            <person name="Branco L.H.Z."/>
            <person name="Delbaje E."/>
            <person name="Cruz R.B."/>
            <person name="Varani A.M."/>
            <person name="Fiore M.F."/>
        </authorList>
    </citation>
    <scope>NUCLEOTIDE SEQUENCE [LARGE SCALE GENOMIC DNA]</scope>
    <source>
        <strain evidence="1 2">CENA357</strain>
    </source>
</reference>
<organism evidence="1 2">
    <name type="scientific">Atlanticothrix silvestris CENA357</name>
    <dbReference type="NCBI Taxonomy" id="1725252"/>
    <lineage>
        <taxon>Bacteria</taxon>
        <taxon>Bacillati</taxon>
        <taxon>Cyanobacteriota</taxon>
        <taxon>Cyanophyceae</taxon>
        <taxon>Nostocales</taxon>
        <taxon>Nodulariaceae</taxon>
        <taxon>Atlanticothrix</taxon>
        <taxon>Atlanticothrix silvestris</taxon>
    </lineage>
</organism>
<keyword evidence="2" id="KW-1185">Reference proteome</keyword>
<dbReference type="EMBL" id="JAECZB010000071">
    <property type="protein sequence ID" value="MBH8554334.1"/>
    <property type="molecule type" value="Genomic_DNA"/>
</dbReference>
<name>A0A8J7L3T9_9CYAN</name>
<dbReference type="Proteomes" id="UP000599391">
    <property type="component" value="Unassembled WGS sequence"/>
</dbReference>
<evidence type="ECO:0000313" key="1">
    <source>
        <dbReference type="EMBL" id="MBH8554334.1"/>
    </source>
</evidence>
<comment type="caution">
    <text evidence="1">The sequence shown here is derived from an EMBL/GenBank/DDBJ whole genome shotgun (WGS) entry which is preliminary data.</text>
</comment>
<accession>A0A8J7L3T9</accession>